<evidence type="ECO:0000313" key="24">
    <source>
        <dbReference type="Proteomes" id="UP000241771"/>
    </source>
</evidence>
<dbReference type="InterPro" id="IPR006311">
    <property type="entry name" value="TAT_signal"/>
</dbReference>
<evidence type="ECO:0000256" key="12">
    <source>
        <dbReference type="ARBA" id="ARBA00022824"/>
    </source>
</evidence>
<reference evidence="23 24" key="1">
    <citation type="submission" date="2018-01" db="EMBL/GenBank/DDBJ databases">
        <title>Whole genome sequencing of Histamine producing bacteria.</title>
        <authorList>
            <person name="Butler K."/>
        </authorList>
    </citation>
    <scope>NUCLEOTIDE SEQUENCE [LARGE SCALE GENOMIC DNA]</scope>
    <source>
        <strain evidence="23 24">DSM 100436</strain>
    </source>
</reference>
<evidence type="ECO:0000256" key="9">
    <source>
        <dbReference type="ARBA" id="ARBA00022723"/>
    </source>
</evidence>
<evidence type="ECO:0000256" key="7">
    <source>
        <dbReference type="ARBA" id="ARBA00022645"/>
    </source>
</evidence>
<feature type="domain" description="Peptidase M28" evidence="22">
    <location>
        <begin position="269"/>
        <end position="466"/>
    </location>
</feature>
<organism evidence="23 24">
    <name type="scientific">Photobacterium sanctipauli</name>
    <dbReference type="NCBI Taxonomy" id="1342794"/>
    <lineage>
        <taxon>Bacteria</taxon>
        <taxon>Pseudomonadati</taxon>
        <taxon>Pseudomonadota</taxon>
        <taxon>Gammaproteobacteria</taxon>
        <taxon>Vibrionales</taxon>
        <taxon>Vibrionaceae</taxon>
        <taxon>Photobacterium</taxon>
    </lineage>
</organism>
<feature type="domain" description="PA" evidence="21">
    <location>
        <begin position="150"/>
        <end position="239"/>
    </location>
</feature>
<dbReference type="GO" id="GO:0070573">
    <property type="term" value="F:metallodipeptidase activity"/>
    <property type="evidence" value="ECO:0007669"/>
    <property type="project" value="InterPro"/>
</dbReference>
<keyword evidence="6" id="KW-0964">Secreted</keyword>
<dbReference type="RefSeq" id="WP_036825267.1">
    <property type="nucleotide sequence ID" value="NZ_JGVO01000627.1"/>
</dbReference>
<evidence type="ECO:0000256" key="20">
    <source>
        <dbReference type="ARBA" id="ARBA00033328"/>
    </source>
</evidence>
<dbReference type="Pfam" id="PF04389">
    <property type="entry name" value="Peptidase_M28"/>
    <property type="match status" value="1"/>
</dbReference>
<evidence type="ECO:0000256" key="4">
    <source>
        <dbReference type="ARBA" id="ARBA00004613"/>
    </source>
</evidence>
<evidence type="ECO:0000256" key="18">
    <source>
        <dbReference type="ARBA" id="ARBA00023228"/>
    </source>
</evidence>
<evidence type="ECO:0000256" key="19">
    <source>
        <dbReference type="ARBA" id="ARBA00025833"/>
    </source>
</evidence>
<dbReference type="GO" id="GO:0005576">
    <property type="term" value="C:extracellular region"/>
    <property type="evidence" value="ECO:0007669"/>
    <property type="project" value="UniProtKB-SubCell"/>
</dbReference>
<dbReference type="PANTHER" id="PTHR12053">
    <property type="entry name" value="PROTEASE FAMILY M28 PLASMA GLUTAMATE CARBOXYPEPTIDASE-RELATED"/>
    <property type="match status" value="1"/>
</dbReference>
<keyword evidence="12" id="KW-0256">Endoplasmic reticulum</keyword>
<evidence type="ECO:0000256" key="16">
    <source>
        <dbReference type="ARBA" id="ARBA00023145"/>
    </source>
</evidence>
<evidence type="ECO:0000256" key="11">
    <source>
        <dbReference type="ARBA" id="ARBA00022801"/>
    </source>
</evidence>
<dbReference type="PANTHER" id="PTHR12053:SF3">
    <property type="entry name" value="CARBOXYPEPTIDASE Q"/>
    <property type="match status" value="1"/>
</dbReference>
<dbReference type="PROSITE" id="PS51257">
    <property type="entry name" value="PROKAR_LIPOPROTEIN"/>
    <property type="match status" value="1"/>
</dbReference>
<comment type="subcellular location">
    <subcellularLocation>
        <location evidence="1">Endoplasmic reticulum</location>
    </subcellularLocation>
    <subcellularLocation>
        <location evidence="3">Golgi apparatus</location>
    </subcellularLocation>
    <subcellularLocation>
        <location evidence="2">Lysosome</location>
    </subcellularLocation>
    <subcellularLocation>
        <location evidence="4">Secreted</location>
    </subcellularLocation>
</comment>
<dbReference type="GO" id="GO:0005764">
    <property type="term" value="C:lysosome"/>
    <property type="evidence" value="ECO:0007669"/>
    <property type="project" value="UniProtKB-SubCell"/>
</dbReference>
<dbReference type="AlphaFoldDB" id="A0A2T3NP08"/>
<dbReference type="Gene3D" id="3.50.30.30">
    <property type="match status" value="1"/>
</dbReference>
<evidence type="ECO:0000256" key="14">
    <source>
        <dbReference type="ARBA" id="ARBA00023034"/>
    </source>
</evidence>
<dbReference type="Pfam" id="PF02225">
    <property type="entry name" value="PA"/>
    <property type="match status" value="1"/>
</dbReference>
<keyword evidence="13" id="KW-0862">Zinc</keyword>
<dbReference type="EMBL" id="PYMA01000013">
    <property type="protein sequence ID" value="PSW17991.1"/>
    <property type="molecule type" value="Genomic_DNA"/>
</dbReference>
<keyword evidence="11" id="KW-0378">Hydrolase</keyword>
<evidence type="ECO:0000259" key="21">
    <source>
        <dbReference type="Pfam" id="PF02225"/>
    </source>
</evidence>
<dbReference type="OrthoDB" id="9789219at2"/>
<evidence type="ECO:0000256" key="1">
    <source>
        <dbReference type="ARBA" id="ARBA00004240"/>
    </source>
</evidence>
<evidence type="ECO:0000256" key="6">
    <source>
        <dbReference type="ARBA" id="ARBA00022525"/>
    </source>
</evidence>
<keyword evidence="14" id="KW-0333">Golgi apparatus</keyword>
<comment type="caution">
    <text evidence="23">The sequence shown here is derived from an EMBL/GenBank/DDBJ whole genome shotgun (WGS) entry which is preliminary data.</text>
</comment>
<dbReference type="InterPro" id="IPR007484">
    <property type="entry name" value="Peptidase_M28"/>
</dbReference>
<evidence type="ECO:0000256" key="2">
    <source>
        <dbReference type="ARBA" id="ARBA00004371"/>
    </source>
</evidence>
<comment type="subunit">
    <text evidence="19">Homodimer. The monomeric form is inactive while the homodimer is active.</text>
</comment>
<dbReference type="InterPro" id="IPR003137">
    <property type="entry name" value="PA_domain"/>
</dbReference>
<dbReference type="PROSITE" id="PS51318">
    <property type="entry name" value="TAT"/>
    <property type="match status" value="1"/>
</dbReference>
<evidence type="ECO:0000259" key="22">
    <source>
        <dbReference type="Pfam" id="PF04389"/>
    </source>
</evidence>
<keyword evidence="16" id="KW-0865">Zymogen</keyword>
<evidence type="ECO:0000256" key="13">
    <source>
        <dbReference type="ARBA" id="ARBA00022833"/>
    </source>
</evidence>
<keyword evidence="15" id="KW-0482">Metalloprotease</keyword>
<dbReference type="Gene3D" id="3.40.630.10">
    <property type="entry name" value="Zn peptidases"/>
    <property type="match status" value="1"/>
</dbReference>
<dbReference type="InterPro" id="IPR039866">
    <property type="entry name" value="CPQ"/>
</dbReference>
<dbReference type="GO" id="GO:0006508">
    <property type="term" value="P:proteolysis"/>
    <property type="evidence" value="ECO:0007669"/>
    <property type="project" value="UniProtKB-KW"/>
</dbReference>
<evidence type="ECO:0000313" key="23">
    <source>
        <dbReference type="EMBL" id="PSW17991.1"/>
    </source>
</evidence>
<dbReference type="SUPFAM" id="SSF53187">
    <property type="entry name" value="Zn-dependent exopeptidases"/>
    <property type="match status" value="1"/>
</dbReference>
<keyword evidence="9" id="KW-0479">Metal-binding</keyword>
<keyword evidence="8" id="KW-0645">Protease</keyword>
<keyword evidence="10" id="KW-0732">Signal</keyword>
<accession>A0A2T3NP08</accession>
<dbReference type="GO" id="GO:0046872">
    <property type="term" value="F:metal ion binding"/>
    <property type="evidence" value="ECO:0007669"/>
    <property type="project" value="UniProtKB-KW"/>
</dbReference>
<evidence type="ECO:0000256" key="3">
    <source>
        <dbReference type="ARBA" id="ARBA00004555"/>
    </source>
</evidence>
<dbReference type="GO" id="GO:0004180">
    <property type="term" value="F:carboxypeptidase activity"/>
    <property type="evidence" value="ECO:0007669"/>
    <property type="project" value="UniProtKB-KW"/>
</dbReference>
<keyword evidence="17" id="KW-0325">Glycoprotein</keyword>
<proteinExistence type="predicted"/>
<evidence type="ECO:0000256" key="5">
    <source>
        <dbReference type="ARBA" id="ARBA00014116"/>
    </source>
</evidence>
<evidence type="ECO:0000256" key="17">
    <source>
        <dbReference type="ARBA" id="ARBA00023180"/>
    </source>
</evidence>
<sequence>MDHNRRSFLKKMGYGAGAVAMAPALSGCNFFDTLSKSDVPTDAIPKMVELWEHISSSSIGHEKLGEFIDTFGTRMVGTQPLRDSEEYCINLFGEIGISPVEPWQFKAQVWNRNTCTVEIERKESGVWEPLDVICFARSPDETLISEDSEAELVYVGDFVPDNSISTTYANKVILATGAGGDEKLGRGEKAERFAQHGALALIIINKRDVLNAAGAGIPDSKRAIAIPALNIKKTDGEELRDYLLERGSSPIKIKASITNKNWESKEEINIVAELQGSEKPDEIIVVGGHIDSWDLGPGAVDNGSGCFTIIDIANAFMQIGYQPKRTIHFVLFGAEEQGMMGSEAYIAEMTSRGLRENLKYYVNIDMSGNAKGFNTFGVPEAKQMLDNLGEVIREIYPEYINENRDHMVGFGSDQRSFLVDGVPSLNPYHDMEIGEERLQEIYHTHMDTMDKISVDDVKRHSQIIGTVIMRLCDEPLPRARFSDAELPFYFRKFGKEAELRKKGLWKDEWDHGPAFK</sequence>
<evidence type="ECO:0000256" key="10">
    <source>
        <dbReference type="ARBA" id="ARBA00022729"/>
    </source>
</evidence>
<evidence type="ECO:0000256" key="8">
    <source>
        <dbReference type="ARBA" id="ARBA00022670"/>
    </source>
</evidence>
<keyword evidence="24" id="KW-1185">Reference proteome</keyword>
<gene>
    <name evidence="23" type="ORF">C9I98_18005</name>
</gene>
<name>A0A2T3NP08_9GAMM</name>
<dbReference type="Proteomes" id="UP000241771">
    <property type="component" value="Unassembled WGS sequence"/>
</dbReference>
<keyword evidence="7" id="KW-0121">Carboxypeptidase</keyword>
<protein>
    <recommendedName>
        <fullName evidence="5">Carboxypeptidase Q</fullName>
    </recommendedName>
    <alternativeName>
        <fullName evidence="20">Plasma glutamate carboxypeptidase</fullName>
    </alternativeName>
</protein>
<evidence type="ECO:0000256" key="15">
    <source>
        <dbReference type="ARBA" id="ARBA00023049"/>
    </source>
</evidence>
<keyword evidence="18" id="KW-0458">Lysosome</keyword>